<sequence>MRNLTFIALYIAYTTKKLISSDCDLGHSSFHRLEFTMLRGFLIKYDILTDFSRTFGFRNRYPF</sequence>
<evidence type="ECO:0000313" key="2">
    <source>
        <dbReference type="Proteomes" id="UP000820818"/>
    </source>
</evidence>
<proteinExistence type="predicted"/>
<dbReference type="AlphaFoldDB" id="A0AAD5LB59"/>
<reference evidence="1 2" key="1">
    <citation type="submission" date="2022-05" db="EMBL/GenBank/DDBJ databases">
        <title>A multi-omics perspective on studying reproductive biology in Daphnia sinensis.</title>
        <authorList>
            <person name="Jia J."/>
        </authorList>
    </citation>
    <scope>NUCLEOTIDE SEQUENCE [LARGE SCALE GENOMIC DNA]</scope>
    <source>
        <strain evidence="1 2">WSL</strain>
    </source>
</reference>
<protein>
    <submittedName>
        <fullName evidence="1">Uncharacterized protein</fullName>
    </submittedName>
</protein>
<dbReference type="Proteomes" id="UP000820818">
    <property type="component" value="Linkage Group LG4"/>
</dbReference>
<dbReference type="EMBL" id="WJBH02000004">
    <property type="protein sequence ID" value="KAI9559466.1"/>
    <property type="molecule type" value="Genomic_DNA"/>
</dbReference>
<organism evidence="1 2">
    <name type="scientific">Daphnia sinensis</name>
    <dbReference type="NCBI Taxonomy" id="1820382"/>
    <lineage>
        <taxon>Eukaryota</taxon>
        <taxon>Metazoa</taxon>
        <taxon>Ecdysozoa</taxon>
        <taxon>Arthropoda</taxon>
        <taxon>Crustacea</taxon>
        <taxon>Branchiopoda</taxon>
        <taxon>Diplostraca</taxon>
        <taxon>Cladocera</taxon>
        <taxon>Anomopoda</taxon>
        <taxon>Daphniidae</taxon>
        <taxon>Daphnia</taxon>
        <taxon>Daphnia similis group</taxon>
    </lineage>
</organism>
<evidence type="ECO:0000313" key="1">
    <source>
        <dbReference type="EMBL" id="KAI9559466.1"/>
    </source>
</evidence>
<accession>A0AAD5LB59</accession>
<gene>
    <name evidence="1" type="ORF">GHT06_013458</name>
</gene>
<comment type="caution">
    <text evidence="1">The sequence shown here is derived from an EMBL/GenBank/DDBJ whole genome shotgun (WGS) entry which is preliminary data.</text>
</comment>
<name>A0AAD5LB59_9CRUS</name>
<keyword evidence="2" id="KW-1185">Reference proteome</keyword>